<organism evidence="3 4">
    <name type="scientific">Rhipicephalus sanguineus</name>
    <name type="common">Brown dog tick</name>
    <name type="synonym">Ixodes sanguineus</name>
    <dbReference type="NCBI Taxonomy" id="34632"/>
    <lineage>
        <taxon>Eukaryota</taxon>
        <taxon>Metazoa</taxon>
        <taxon>Ecdysozoa</taxon>
        <taxon>Arthropoda</taxon>
        <taxon>Chelicerata</taxon>
        <taxon>Arachnida</taxon>
        <taxon>Acari</taxon>
        <taxon>Parasitiformes</taxon>
        <taxon>Ixodida</taxon>
        <taxon>Ixodoidea</taxon>
        <taxon>Ixodidae</taxon>
        <taxon>Rhipicephalinae</taxon>
        <taxon>Rhipicephalus</taxon>
        <taxon>Rhipicephalus</taxon>
    </lineage>
</organism>
<comment type="caution">
    <text evidence="3">The sequence shown here is derived from an EMBL/GenBank/DDBJ whole genome shotgun (WGS) entry which is preliminary data.</text>
</comment>
<name>A0A9D4T1G1_RHISA</name>
<dbReference type="Proteomes" id="UP000821837">
    <property type="component" value="Unassembled WGS sequence"/>
</dbReference>
<keyword evidence="2" id="KW-0812">Transmembrane</keyword>
<dbReference type="EMBL" id="JABSTV010001248">
    <property type="protein sequence ID" value="KAH7968341.1"/>
    <property type="molecule type" value="Genomic_DNA"/>
</dbReference>
<keyword evidence="4" id="KW-1185">Reference proteome</keyword>
<feature type="transmembrane region" description="Helical" evidence="2">
    <location>
        <begin position="205"/>
        <end position="228"/>
    </location>
</feature>
<proteinExistence type="predicted"/>
<evidence type="ECO:0000256" key="1">
    <source>
        <dbReference type="SAM" id="MobiDB-lite"/>
    </source>
</evidence>
<feature type="transmembrane region" description="Helical" evidence="2">
    <location>
        <begin position="274"/>
        <end position="294"/>
    </location>
</feature>
<dbReference type="AlphaFoldDB" id="A0A9D4T1G1"/>
<reference evidence="3" key="1">
    <citation type="journal article" date="2020" name="Cell">
        <title>Large-Scale Comparative Analyses of Tick Genomes Elucidate Their Genetic Diversity and Vector Capacities.</title>
        <authorList>
            <consortium name="Tick Genome and Microbiome Consortium (TIGMIC)"/>
            <person name="Jia N."/>
            <person name="Wang J."/>
            <person name="Shi W."/>
            <person name="Du L."/>
            <person name="Sun Y."/>
            <person name="Zhan W."/>
            <person name="Jiang J.F."/>
            <person name="Wang Q."/>
            <person name="Zhang B."/>
            <person name="Ji P."/>
            <person name="Bell-Sakyi L."/>
            <person name="Cui X.M."/>
            <person name="Yuan T.T."/>
            <person name="Jiang B.G."/>
            <person name="Yang W.F."/>
            <person name="Lam T.T."/>
            <person name="Chang Q.C."/>
            <person name="Ding S.J."/>
            <person name="Wang X.J."/>
            <person name="Zhu J.G."/>
            <person name="Ruan X.D."/>
            <person name="Zhao L."/>
            <person name="Wei J.T."/>
            <person name="Ye R.Z."/>
            <person name="Que T.C."/>
            <person name="Du C.H."/>
            <person name="Zhou Y.H."/>
            <person name="Cheng J.X."/>
            <person name="Dai P.F."/>
            <person name="Guo W.B."/>
            <person name="Han X.H."/>
            <person name="Huang E.J."/>
            <person name="Li L.F."/>
            <person name="Wei W."/>
            <person name="Gao Y.C."/>
            <person name="Liu J.Z."/>
            <person name="Shao H.Z."/>
            <person name="Wang X."/>
            <person name="Wang C.C."/>
            <person name="Yang T.C."/>
            <person name="Huo Q.B."/>
            <person name="Li W."/>
            <person name="Chen H.Y."/>
            <person name="Chen S.E."/>
            <person name="Zhou L.G."/>
            <person name="Ni X.B."/>
            <person name="Tian J.H."/>
            <person name="Sheng Y."/>
            <person name="Liu T."/>
            <person name="Pan Y.S."/>
            <person name="Xia L.Y."/>
            <person name="Li J."/>
            <person name="Zhao F."/>
            <person name="Cao W.C."/>
        </authorList>
    </citation>
    <scope>NUCLEOTIDE SEQUENCE</scope>
    <source>
        <strain evidence="3">Rsan-2018</strain>
    </source>
</reference>
<accession>A0A9D4T1G1</accession>
<evidence type="ECO:0000256" key="2">
    <source>
        <dbReference type="SAM" id="Phobius"/>
    </source>
</evidence>
<dbReference type="VEuPathDB" id="VectorBase:RSAN_044352"/>
<keyword evidence="2" id="KW-0472">Membrane</keyword>
<protein>
    <recommendedName>
        <fullName evidence="5">Transmembrane protein</fullName>
    </recommendedName>
</protein>
<evidence type="ECO:0000313" key="4">
    <source>
        <dbReference type="Proteomes" id="UP000821837"/>
    </source>
</evidence>
<gene>
    <name evidence="3" type="ORF">HPB52_007949</name>
</gene>
<dbReference type="PANTHER" id="PTHR33444">
    <property type="entry name" value="SI:DKEY-19B23.12-RELATED"/>
    <property type="match status" value="1"/>
</dbReference>
<dbReference type="PANTHER" id="PTHR33444:SF2">
    <property type="entry name" value="MARVEL DOMAIN-CONTAINING PROTEIN"/>
    <property type="match status" value="1"/>
</dbReference>
<reference evidence="3" key="2">
    <citation type="submission" date="2021-09" db="EMBL/GenBank/DDBJ databases">
        <authorList>
            <person name="Jia N."/>
            <person name="Wang J."/>
            <person name="Shi W."/>
            <person name="Du L."/>
            <person name="Sun Y."/>
            <person name="Zhan W."/>
            <person name="Jiang J."/>
            <person name="Wang Q."/>
            <person name="Zhang B."/>
            <person name="Ji P."/>
            <person name="Sakyi L.B."/>
            <person name="Cui X."/>
            <person name="Yuan T."/>
            <person name="Jiang B."/>
            <person name="Yang W."/>
            <person name="Lam T.T.-Y."/>
            <person name="Chang Q."/>
            <person name="Ding S."/>
            <person name="Wang X."/>
            <person name="Zhu J."/>
            <person name="Ruan X."/>
            <person name="Zhao L."/>
            <person name="Wei J."/>
            <person name="Que T."/>
            <person name="Du C."/>
            <person name="Cheng J."/>
            <person name="Dai P."/>
            <person name="Han X."/>
            <person name="Huang E."/>
            <person name="Gao Y."/>
            <person name="Liu J."/>
            <person name="Shao H."/>
            <person name="Ye R."/>
            <person name="Li L."/>
            <person name="Wei W."/>
            <person name="Wang X."/>
            <person name="Wang C."/>
            <person name="Huo Q."/>
            <person name="Li W."/>
            <person name="Guo W."/>
            <person name="Chen H."/>
            <person name="Chen S."/>
            <person name="Zhou L."/>
            <person name="Zhou L."/>
            <person name="Ni X."/>
            <person name="Tian J."/>
            <person name="Zhou Y."/>
            <person name="Sheng Y."/>
            <person name="Liu T."/>
            <person name="Pan Y."/>
            <person name="Xia L."/>
            <person name="Li J."/>
            <person name="Zhao F."/>
            <person name="Cao W."/>
        </authorList>
    </citation>
    <scope>NUCLEOTIDE SEQUENCE</scope>
    <source>
        <strain evidence="3">Rsan-2018</strain>
        <tissue evidence="3">Larvae</tissue>
    </source>
</reference>
<evidence type="ECO:0008006" key="5">
    <source>
        <dbReference type="Google" id="ProtNLM"/>
    </source>
</evidence>
<keyword evidence="2" id="KW-1133">Transmembrane helix</keyword>
<sequence>MALLRERLAENPFRDASQWPQVARNLQESAGKTVTARSAHERIDLLISQYASEDRANLRKSVTENEYSERDRMLQEVLDLAREFAYEVRVRKKAPLRERAALLRKSGTPPLRGAIMESPLALFSEMMGDMLDDEASSSTVTNEDPRPASVEPTSSVAPGAGTDEIARSRNATARNESVLERLRQAREENPRKLAAAVWTLCLNHVVFTLIVLATFLVPAASIVIGALTIHECPRQPMVPVLLVLGGLLALVNGVANLVVRSGRLYPADDEHHEAVLGAITALLNAALVAVFIAGRS</sequence>
<dbReference type="InterPro" id="IPR040350">
    <property type="entry name" value="TMEM272"/>
</dbReference>
<feature type="transmembrane region" description="Helical" evidence="2">
    <location>
        <begin position="240"/>
        <end position="259"/>
    </location>
</feature>
<evidence type="ECO:0000313" key="3">
    <source>
        <dbReference type="EMBL" id="KAH7968341.1"/>
    </source>
</evidence>
<feature type="region of interest" description="Disordered" evidence="1">
    <location>
        <begin position="133"/>
        <end position="172"/>
    </location>
</feature>